<sequence length="193" mass="21753">MSSPHIMINFGSWSQEIPAESSLEIQVGTDTKVISNATLASRDDKERSTLFINFRKREDEQGGNAAVLCSLIPNGRRSITLGVYLGRREVVWFENTGKNSIVIRGHYTGYQAIMNGNTGRIDSTTPKRPREVSSDNESEEVNQVKKKDKLIPRPLQIEKETVADSPWHRQNEDSGREEGRKKAVGNERVRSLK</sequence>
<evidence type="ECO:0000256" key="1">
    <source>
        <dbReference type="SAM" id="MobiDB-lite"/>
    </source>
</evidence>
<dbReference type="Pfam" id="PF17800">
    <property type="entry name" value="NPL"/>
    <property type="match status" value="1"/>
</dbReference>
<accession>A0AA39PXC3</accession>
<gene>
    <name evidence="3" type="ORF">EDD18DRAFT_1109598</name>
</gene>
<evidence type="ECO:0000313" key="4">
    <source>
        <dbReference type="Proteomes" id="UP001175228"/>
    </source>
</evidence>
<name>A0AA39PXC3_9AGAR</name>
<feature type="compositionally biased region" description="Basic and acidic residues" evidence="1">
    <location>
        <begin position="142"/>
        <end position="193"/>
    </location>
</feature>
<organism evidence="3 4">
    <name type="scientific">Armillaria luteobubalina</name>
    <dbReference type="NCBI Taxonomy" id="153913"/>
    <lineage>
        <taxon>Eukaryota</taxon>
        <taxon>Fungi</taxon>
        <taxon>Dikarya</taxon>
        <taxon>Basidiomycota</taxon>
        <taxon>Agaricomycotina</taxon>
        <taxon>Agaricomycetes</taxon>
        <taxon>Agaricomycetidae</taxon>
        <taxon>Agaricales</taxon>
        <taxon>Marasmiineae</taxon>
        <taxon>Physalacriaceae</taxon>
        <taxon>Armillaria</taxon>
    </lineage>
</organism>
<protein>
    <recommendedName>
        <fullName evidence="2">Nucleoplasmin-like domain-containing protein</fullName>
    </recommendedName>
</protein>
<dbReference type="EMBL" id="JAUEPU010000033">
    <property type="protein sequence ID" value="KAK0491859.1"/>
    <property type="molecule type" value="Genomic_DNA"/>
</dbReference>
<dbReference type="AlphaFoldDB" id="A0AA39PXC3"/>
<evidence type="ECO:0000259" key="2">
    <source>
        <dbReference type="Pfam" id="PF17800"/>
    </source>
</evidence>
<dbReference type="Proteomes" id="UP001175228">
    <property type="component" value="Unassembled WGS sequence"/>
</dbReference>
<keyword evidence="4" id="KW-1185">Reference proteome</keyword>
<comment type="caution">
    <text evidence="3">The sequence shown here is derived from an EMBL/GenBank/DDBJ whole genome shotgun (WGS) entry which is preliminary data.</text>
</comment>
<dbReference type="Gene3D" id="2.60.120.340">
    <property type="entry name" value="Nucleoplasmin core domain"/>
    <property type="match status" value="1"/>
</dbReference>
<feature type="domain" description="Nucleoplasmin-like" evidence="2">
    <location>
        <begin position="13"/>
        <end position="108"/>
    </location>
</feature>
<evidence type="ECO:0000313" key="3">
    <source>
        <dbReference type="EMBL" id="KAK0491859.1"/>
    </source>
</evidence>
<dbReference type="InterPro" id="IPR041232">
    <property type="entry name" value="NPL"/>
</dbReference>
<feature type="compositionally biased region" description="Polar residues" evidence="1">
    <location>
        <begin position="116"/>
        <end position="126"/>
    </location>
</feature>
<feature type="region of interest" description="Disordered" evidence="1">
    <location>
        <begin position="116"/>
        <end position="193"/>
    </location>
</feature>
<proteinExistence type="predicted"/>
<reference evidence="3" key="1">
    <citation type="submission" date="2023-06" db="EMBL/GenBank/DDBJ databases">
        <authorList>
            <consortium name="Lawrence Berkeley National Laboratory"/>
            <person name="Ahrendt S."/>
            <person name="Sahu N."/>
            <person name="Indic B."/>
            <person name="Wong-Bajracharya J."/>
            <person name="Merenyi Z."/>
            <person name="Ke H.-M."/>
            <person name="Monk M."/>
            <person name="Kocsube S."/>
            <person name="Drula E."/>
            <person name="Lipzen A."/>
            <person name="Balint B."/>
            <person name="Henrissat B."/>
            <person name="Andreopoulos B."/>
            <person name="Martin F.M."/>
            <person name="Harder C.B."/>
            <person name="Rigling D."/>
            <person name="Ford K.L."/>
            <person name="Foster G.D."/>
            <person name="Pangilinan J."/>
            <person name="Papanicolaou A."/>
            <person name="Barry K."/>
            <person name="LaButti K."/>
            <person name="Viragh M."/>
            <person name="Koriabine M."/>
            <person name="Yan M."/>
            <person name="Riley R."/>
            <person name="Champramary S."/>
            <person name="Plett K.L."/>
            <person name="Tsai I.J."/>
            <person name="Slot J."/>
            <person name="Sipos G."/>
            <person name="Plett J."/>
            <person name="Nagy L.G."/>
            <person name="Grigoriev I.V."/>
        </authorList>
    </citation>
    <scope>NUCLEOTIDE SEQUENCE</scope>
    <source>
        <strain evidence="3">HWK02</strain>
    </source>
</reference>